<sequence length="94" mass="10674">MIFILITLFIHNIFKKLNLVEGLSCKKNRDEVVNRNSAKINALDKVITNIDNNLKVLKKDVDENKNRSTVNEGKINSTSKKADKKAQAKMNSMD</sequence>
<name>A0A6C0CPA7_9ZZZZ</name>
<accession>A0A6C0CPA7</accession>
<reference evidence="2" key="1">
    <citation type="journal article" date="2020" name="Nature">
        <title>Giant virus diversity and host interactions through global metagenomics.</title>
        <authorList>
            <person name="Schulz F."/>
            <person name="Roux S."/>
            <person name="Paez-Espino D."/>
            <person name="Jungbluth S."/>
            <person name="Walsh D.A."/>
            <person name="Denef V.J."/>
            <person name="McMahon K.D."/>
            <person name="Konstantinidis K.T."/>
            <person name="Eloe-Fadrosh E.A."/>
            <person name="Kyrpides N.C."/>
            <person name="Woyke T."/>
        </authorList>
    </citation>
    <scope>NUCLEOTIDE SEQUENCE</scope>
    <source>
        <strain evidence="2">GVMAG-M-3300021425-14</strain>
    </source>
</reference>
<feature type="compositionally biased region" description="Polar residues" evidence="1">
    <location>
        <begin position="67"/>
        <end position="79"/>
    </location>
</feature>
<evidence type="ECO:0000256" key="1">
    <source>
        <dbReference type="SAM" id="MobiDB-lite"/>
    </source>
</evidence>
<dbReference type="AlphaFoldDB" id="A0A6C0CPA7"/>
<protein>
    <submittedName>
        <fullName evidence="2">Uncharacterized protein</fullName>
    </submittedName>
</protein>
<evidence type="ECO:0000313" key="2">
    <source>
        <dbReference type="EMBL" id="QHT06123.1"/>
    </source>
</evidence>
<organism evidence="2">
    <name type="scientific">viral metagenome</name>
    <dbReference type="NCBI Taxonomy" id="1070528"/>
    <lineage>
        <taxon>unclassified sequences</taxon>
        <taxon>metagenomes</taxon>
        <taxon>organismal metagenomes</taxon>
    </lineage>
</organism>
<dbReference type="EMBL" id="MN739464">
    <property type="protein sequence ID" value="QHT06123.1"/>
    <property type="molecule type" value="Genomic_DNA"/>
</dbReference>
<proteinExistence type="predicted"/>
<feature type="region of interest" description="Disordered" evidence="1">
    <location>
        <begin position="65"/>
        <end position="94"/>
    </location>
</feature>